<dbReference type="AlphaFoldDB" id="A0A8J6T612"/>
<proteinExistence type="predicted"/>
<protein>
    <submittedName>
        <fullName evidence="2">DUF2333 family protein</fullName>
    </submittedName>
</protein>
<dbReference type="EMBL" id="JACNJD010000362">
    <property type="protein sequence ID" value="MBC8179242.1"/>
    <property type="molecule type" value="Genomic_DNA"/>
</dbReference>
<name>A0A8J6T612_9DELT</name>
<organism evidence="2 3">
    <name type="scientific">Candidatus Desulfacyla euxinica</name>
    <dbReference type="NCBI Taxonomy" id="2841693"/>
    <lineage>
        <taxon>Bacteria</taxon>
        <taxon>Deltaproteobacteria</taxon>
        <taxon>Candidatus Desulfacyla</taxon>
    </lineage>
</organism>
<dbReference type="InterPro" id="IPR016936">
    <property type="entry name" value="UCP029693"/>
</dbReference>
<evidence type="ECO:0000313" key="2">
    <source>
        <dbReference type="EMBL" id="MBC8179242.1"/>
    </source>
</evidence>
<keyword evidence="1" id="KW-0472">Membrane</keyword>
<feature type="transmembrane region" description="Helical" evidence="1">
    <location>
        <begin position="12"/>
        <end position="34"/>
    </location>
</feature>
<comment type="caution">
    <text evidence="2">The sequence shown here is derived from an EMBL/GenBank/DDBJ whole genome shotgun (WGS) entry which is preliminary data.</text>
</comment>
<accession>A0A8J6T612</accession>
<sequence>MEEKYKDFEKKSYAGVICFIILALLVITLIIMGVNSRKPEPLESYKIDTKVRGAAFIKANEMLIKQLFDNWQPNDLFWPTVLLDNMPSFQIGELEVIRYNIRVLRDNLSRMRTTDKLDPSAEGAFTALSNDPYKWWFPSAESKWKKAYDDLGEFYKGLINGTSHFYPRADNLVELLNQYVSLMGGVNTRLINAPKRREEVLAMEEDFKKGAKGPQLFQLNIPWHKIDDNFYYGQGAAYALYESFKAIRIDFIEVLKDKNSVKLIDKIIEDLRRCQFEPLIVFNGSPGSVFANHSLNLSGLFNDARQKVYSLIVSLKQG</sequence>
<evidence type="ECO:0000313" key="3">
    <source>
        <dbReference type="Proteomes" id="UP000650524"/>
    </source>
</evidence>
<dbReference type="Proteomes" id="UP000650524">
    <property type="component" value="Unassembled WGS sequence"/>
</dbReference>
<keyword evidence="1" id="KW-1133">Transmembrane helix</keyword>
<keyword evidence="1" id="KW-0812">Transmembrane</keyword>
<reference evidence="2 3" key="1">
    <citation type="submission" date="2020-08" db="EMBL/GenBank/DDBJ databases">
        <title>Bridging the membrane lipid divide: bacteria of the FCB group superphylum have the potential to synthesize archaeal ether lipids.</title>
        <authorList>
            <person name="Villanueva L."/>
            <person name="Von Meijenfeldt F.A.B."/>
            <person name="Westbye A.B."/>
            <person name="Yadav S."/>
            <person name="Hopmans E.C."/>
            <person name="Dutilh B.E."/>
            <person name="Sinninghe Damste J.S."/>
        </authorList>
    </citation>
    <scope>NUCLEOTIDE SEQUENCE [LARGE SCALE GENOMIC DNA]</scope>
    <source>
        <strain evidence="2">NIOZ-UU27</strain>
    </source>
</reference>
<gene>
    <name evidence="2" type="ORF">H8E19_17710</name>
</gene>
<evidence type="ECO:0000256" key="1">
    <source>
        <dbReference type="SAM" id="Phobius"/>
    </source>
</evidence>
<dbReference type="Pfam" id="PF10095">
    <property type="entry name" value="DUF2333"/>
    <property type="match status" value="1"/>
</dbReference>